<feature type="compositionally biased region" description="Basic residues" evidence="1">
    <location>
        <begin position="38"/>
        <end position="47"/>
    </location>
</feature>
<organism evidence="2 3">
    <name type="scientific">Robertmurraya siralis</name>
    <dbReference type="NCBI Taxonomy" id="77777"/>
    <lineage>
        <taxon>Bacteria</taxon>
        <taxon>Bacillati</taxon>
        <taxon>Bacillota</taxon>
        <taxon>Bacilli</taxon>
        <taxon>Bacillales</taxon>
        <taxon>Bacillaceae</taxon>
        <taxon>Robertmurraya</taxon>
    </lineage>
</organism>
<comment type="caution">
    <text evidence="2">The sequence shown here is derived from an EMBL/GenBank/DDBJ whole genome shotgun (WGS) entry which is preliminary data.</text>
</comment>
<evidence type="ECO:0000313" key="2">
    <source>
        <dbReference type="EMBL" id="GIN61090.1"/>
    </source>
</evidence>
<proteinExistence type="predicted"/>
<name>A0A919WFS1_9BACI</name>
<accession>A0A919WFS1</accession>
<evidence type="ECO:0000256" key="1">
    <source>
        <dbReference type="SAM" id="MobiDB-lite"/>
    </source>
</evidence>
<keyword evidence="3" id="KW-1185">Reference proteome</keyword>
<dbReference type="AlphaFoldDB" id="A0A919WFS1"/>
<gene>
    <name evidence="2" type="ORF">J27TS8_10830</name>
</gene>
<dbReference type="InterPro" id="IPR025625">
    <property type="entry name" value="YuzL"/>
</dbReference>
<protein>
    <recommendedName>
        <fullName evidence="4">YuzL family protein</fullName>
    </recommendedName>
</protein>
<feature type="region of interest" description="Disordered" evidence="1">
    <location>
        <begin position="1"/>
        <end position="47"/>
    </location>
</feature>
<sequence length="47" mass="5127">MYMTKRKADPSTVGLNSSQVEGQGTTNTELDGKSVSSARKKTKKRHS</sequence>
<dbReference type="Proteomes" id="UP000682111">
    <property type="component" value="Unassembled WGS sequence"/>
</dbReference>
<dbReference type="EMBL" id="BORC01000001">
    <property type="protein sequence ID" value="GIN61090.1"/>
    <property type="molecule type" value="Genomic_DNA"/>
</dbReference>
<feature type="compositionally biased region" description="Polar residues" evidence="1">
    <location>
        <begin position="13"/>
        <end position="37"/>
    </location>
</feature>
<evidence type="ECO:0000313" key="3">
    <source>
        <dbReference type="Proteomes" id="UP000682111"/>
    </source>
</evidence>
<dbReference type="Pfam" id="PF14115">
    <property type="entry name" value="YuzL"/>
    <property type="match status" value="1"/>
</dbReference>
<evidence type="ECO:0008006" key="4">
    <source>
        <dbReference type="Google" id="ProtNLM"/>
    </source>
</evidence>
<reference evidence="2" key="1">
    <citation type="submission" date="2021-03" db="EMBL/GenBank/DDBJ databases">
        <title>Antimicrobial resistance genes in bacteria isolated from Japanese honey, and their potential for conferring macrolide and lincosamide resistance in the American foulbrood pathogen Paenibacillus larvae.</title>
        <authorList>
            <person name="Okamoto M."/>
            <person name="Kumagai M."/>
            <person name="Kanamori H."/>
            <person name="Takamatsu D."/>
        </authorList>
    </citation>
    <scope>NUCLEOTIDE SEQUENCE</scope>
    <source>
        <strain evidence="2">J27TS8</strain>
    </source>
</reference>